<feature type="transmembrane region" description="Helical" evidence="1">
    <location>
        <begin position="108"/>
        <end position="131"/>
    </location>
</feature>
<feature type="transmembrane region" description="Helical" evidence="1">
    <location>
        <begin position="151"/>
        <end position="174"/>
    </location>
</feature>
<keyword evidence="1" id="KW-0812">Transmembrane</keyword>
<evidence type="ECO:0000313" key="2">
    <source>
        <dbReference type="Proteomes" id="UP000095282"/>
    </source>
</evidence>
<sequence>MEEKKTSQTEKWRKEDARPTFTVIIYLSQGDYIFPVLVLFAVLSNAAVALVLSKKHMITPTNVVLKYMAIAELLVGLVPLPWTLFFFTLGEKRSEEAARQRDSNSTSLMLVAIVSIFLIVNLPQAIFMGLLCVCETFSIRLPILEGSFPSVFLIASNMIVIATYPINFGIYCFMSSSFRQTFKLLFCPWAFGGSNQLQCDRRIIEAPSAVHSSRRSDICSHLVNVCTNSEGFMQVSHHCLHTDYMNSDRQSTQFTTSGRSE</sequence>
<dbReference type="AlphaFoldDB" id="A0A1I7TMZ1"/>
<keyword evidence="1" id="KW-0472">Membrane</keyword>
<dbReference type="WBParaSite" id="Csp11.Scaffold629.g10036.t2">
    <property type="protein sequence ID" value="Csp11.Scaffold629.g10036.t2"/>
    <property type="gene ID" value="Csp11.Scaffold629.g10036"/>
</dbReference>
<proteinExistence type="predicted"/>
<dbReference type="Proteomes" id="UP000095282">
    <property type="component" value="Unplaced"/>
</dbReference>
<name>A0A1I7TMZ1_9PELO</name>
<organism evidence="2 3">
    <name type="scientific">Caenorhabditis tropicalis</name>
    <dbReference type="NCBI Taxonomy" id="1561998"/>
    <lineage>
        <taxon>Eukaryota</taxon>
        <taxon>Metazoa</taxon>
        <taxon>Ecdysozoa</taxon>
        <taxon>Nematoda</taxon>
        <taxon>Chromadorea</taxon>
        <taxon>Rhabditida</taxon>
        <taxon>Rhabditina</taxon>
        <taxon>Rhabditomorpha</taxon>
        <taxon>Rhabditoidea</taxon>
        <taxon>Rhabditidae</taxon>
        <taxon>Peloderinae</taxon>
        <taxon>Caenorhabditis</taxon>
    </lineage>
</organism>
<keyword evidence="1" id="KW-1133">Transmembrane helix</keyword>
<accession>A0A1I7TMZ1</accession>
<keyword evidence="2" id="KW-1185">Reference proteome</keyword>
<reference evidence="3" key="1">
    <citation type="submission" date="2016-11" db="UniProtKB">
        <authorList>
            <consortium name="WormBaseParasite"/>
        </authorList>
    </citation>
    <scope>IDENTIFICATION</scope>
</reference>
<protein>
    <submittedName>
        <fullName evidence="3">G_PROTEIN_RECEP_F1_2 domain-containing protein</fullName>
    </submittedName>
</protein>
<dbReference type="STRING" id="1561998.A0A1I7TMZ1"/>
<feature type="transmembrane region" description="Helical" evidence="1">
    <location>
        <begin position="64"/>
        <end position="87"/>
    </location>
</feature>
<evidence type="ECO:0000256" key="1">
    <source>
        <dbReference type="SAM" id="Phobius"/>
    </source>
</evidence>
<dbReference type="eggNOG" id="ENOG502QVMK">
    <property type="taxonomic scope" value="Eukaryota"/>
</dbReference>
<dbReference type="PANTHER" id="PTHR47023">
    <property type="entry name" value="SEX PEPTIDE RECEPTOR"/>
    <property type="match status" value="1"/>
</dbReference>
<dbReference type="InterPro" id="IPR053071">
    <property type="entry name" value="GPCR1-related_rcpt"/>
</dbReference>
<dbReference type="PANTHER" id="PTHR47023:SF5">
    <property type="entry name" value="SEX PEPTIDE RECEPTOR-RELATED PROTEIN 2"/>
    <property type="match status" value="1"/>
</dbReference>
<feature type="transmembrane region" description="Helical" evidence="1">
    <location>
        <begin position="32"/>
        <end position="52"/>
    </location>
</feature>
<dbReference type="Gene3D" id="1.20.1070.10">
    <property type="entry name" value="Rhodopsin 7-helix transmembrane proteins"/>
    <property type="match status" value="2"/>
</dbReference>
<dbReference type="SUPFAM" id="SSF81321">
    <property type="entry name" value="Family A G protein-coupled receptor-like"/>
    <property type="match status" value="1"/>
</dbReference>
<evidence type="ECO:0000313" key="3">
    <source>
        <dbReference type="WBParaSite" id="Csp11.Scaffold629.g10036.t2"/>
    </source>
</evidence>